<evidence type="ECO:0000256" key="1">
    <source>
        <dbReference type="SAM" id="Phobius"/>
    </source>
</evidence>
<keyword evidence="1" id="KW-1133">Transmembrane helix</keyword>
<evidence type="ECO:0000313" key="3">
    <source>
        <dbReference type="Proteomes" id="UP000178869"/>
    </source>
</evidence>
<keyword evidence="1" id="KW-0472">Membrane</keyword>
<reference evidence="2 3" key="1">
    <citation type="journal article" date="2016" name="Nat. Commun.">
        <title>Thousands of microbial genomes shed light on interconnected biogeochemical processes in an aquifer system.</title>
        <authorList>
            <person name="Anantharaman K."/>
            <person name="Brown C.T."/>
            <person name="Hug L.A."/>
            <person name="Sharon I."/>
            <person name="Castelle C.J."/>
            <person name="Probst A.J."/>
            <person name="Thomas B.C."/>
            <person name="Singh A."/>
            <person name="Wilkins M.J."/>
            <person name="Karaoz U."/>
            <person name="Brodie E.L."/>
            <person name="Williams K.H."/>
            <person name="Hubbard S.S."/>
            <person name="Banfield J.F."/>
        </authorList>
    </citation>
    <scope>NUCLEOTIDE SEQUENCE [LARGE SCALE GENOMIC DNA]</scope>
</reference>
<feature type="transmembrane region" description="Helical" evidence="1">
    <location>
        <begin position="34"/>
        <end position="59"/>
    </location>
</feature>
<organism evidence="2 3">
    <name type="scientific">Candidatus Terrybacteria bacterium RIFCSPHIGHO2_01_FULL_43_35</name>
    <dbReference type="NCBI Taxonomy" id="1802361"/>
    <lineage>
        <taxon>Bacteria</taxon>
        <taxon>Candidatus Terryibacteriota</taxon>
    </lineage>
</organism>
<keyword evidence="1" id="KW-0812">Transmembrane</keyword>
<gene>
    <name evidence="2" type="ORF">A2828_04130</name>
</gene>
<sequence length="63" mass="7007">MENTNQLQASRNSLKNEFISVEPKEYKFKIGKTVASSLSGFVVGFIAGILATGLLWWAWSVSR</sequence>
<comment type="caution">
    <text evidence="2">The sequence shown here is derived from an EMBL/GenBank/DDBJ whole genome shotgun (WGS) entry which is preliminary data.</text>
</comment>
<dbReference type="AlphaFoldDB" id="A0A1G2PFS3"/>
<evidence type="ECO:0000313" key="2">
    <source>
        <dbReference type="EMBL" id="OHA47123.1"/>
    </source>
</evidence>
<proteinExistence type="predicted"/>
<protein>
    <submittedName>
        <fullName evidence="2">Uncharacterized protein</fullName>
    </submittedName>
</protein>
<dbReference type="EMBL" id="MHSR01000008">
    <property type="protein sequence ID" value="OHA47123.1"/>
    <property type="molecule type" value="Genomic_DNA"/>
</dbReference>
<accession>A0A1G2PFS3</accession>
<name>A0A1G2PFS3_9BACT</name>
<dbReference type="Proteomes" id="UP000178869">
    <property type="component" value="Unassembled WGS sequence"/>
</dbReference>